<reference evidence="10 11" key="1">
    <citation type="submission" date="2020-07" db="EMBL/GenBank/DDBJ databases">
        <title>Sequencing the genomes of 1000 actinobacteria strains.</title>
        <authorList>
            <person name="Klenk H.-P."/>
        </authorList>
    </citation>
    <scope>NUCLEOTIDE SEQUENCE [LARGE SCALE GENOMIC DNA]</scope>
    <source>
        <strain evidence="10 11">CXB654</strain>
    </source>
</reference>
<name>A0A852TV93_9ACTN</name>
<dbReference type="EMBL" id="JACCCC010000001">
    <property type="protein sequence ID" value="NYE46792.1"/>
    <property type="molecule type" value="Genomic_DNA"/>
</dbReference>
<sequence>MDWSVSLAASTENAPIDPSEGYEGFIGWVLGLMTDLGEVGVGLALLIETFFPPMPSEAVLPGAGFLAYDGHMNLWLAILAATLGALVGGWGFYAMGAMLGRERTKWIVEKMPLLEVEDFYKCERIFAKWGGMAVLVGRCVPMVRSFISIPAGIERMSFWRFTLYTFVGSAVWNSLWIGLGFAFGPAIKPLLEEFSGILSSAVVAIVALLLLWFVAVRVRKLIRIRRGLEPLPAESATPEPLVGGSTAPEPTAPVTGESHSPRHRLD</sequence>
<keyword evidence="3" id="KW-1003">Cell membrane</keyword>
<feature type="domain" description="VTT" evidence="9">
    <location>
        <begin position="55"/>
        <end position="180"/>
    </location>
</feature>
<comment type="caution">
    <text evidence="10">The sequence shown here is derived from an EMBL/GenBank/DDBJ whole genome shotgun (WGS) entry which is preliminary data.</text>
</comment>
<feature type="region of interest" description="Disordered" evidence="7">
    <location>
        <begin position="233"/>
        <end position="266"/>
    </location>
</feature>
<keyword evidence="4 8" id="KW-0812">Transmembrane</keyword>
<proteinExistence type="inferred from homology"/>
<evidence type="ECO:0000313" key="10">
    <source>
        <dbReference type="EMBL" id="NYE46792.1"/>
    </source>
</evidence>
<evidence type="ECO:0000256" key="5">
    <source>
        <dbReference type="ARBA" id="ARBA00022989"/>
    </source>
</evidence>
<keyword evidence="11" id="KW-1185">Reference proteome</keyword>
<dbReference type="InterPro" id="IPR032816">
    <property type="entry name" value="VTT_dom"/>
</dbReference>
<gene>
    <name evidence="10" type="ORF">HDA32_001912</name>
</gene>
<dbReference type="InterPro" id="IPR051311">
    <property type="entry name" value="DedA_domain"/>
</dbReference>
<dbReference type="PANTHER" id="PTHR42709:SF6">
    <property type="entry name" value="UNDECAPRENYL PHOSPHATE TRANSPORTER A"/>
    <property type="match status" value="1"/>
</dbReference>
<evidence type="ECO:0000259" key="9">
    <source>
        <dbReference type="Pfam" id="PF09335"/>
    </source>
</evidence>
<protein>
    <submittedName>
        <fullName evidence="10">Membrane protein DedA with SNARE-associated domain</fullName>
    </submittedName>
</protein>
<evidence type="ECO:0000256" key="1">
    <source>
        <dbReference type="ARBA" id="ARBA00004651"/>
    </source>
</evidence>
<keyword evidence="6 8" id="KW-0472">Membrane</keyword>
<evidence type="ECO:0000313" key="11">
    <source>
        <dbReference type="Proteomes" id="UP000589036"/>
    </source>
</evidence>
<evidence type="ECO:0000256" key="3">
    <source>
        <dbReference type="ARBA" id="ARBA00022475"/>
    </source>
</evidence>
<feature type="transmembrane region" description="Helical" evidence="8">
    <location>
        <begin position="196"/>
        <end position="216"/>
    </location>
</feature>
<evidence type="ECO:0000256" key="2">
    <source>
        <dbReference type="ARBA" id="ARBA00010792"/>
    </source>
</evidence>
<comment type="similarity">
    <text evidence="2">Belongs to the DedA family.</text>
</comment>
<evidence type="ECO:0000256" key="7">
    <source>
        <dbReference type="SAM" id="MobiDB-lite"/>
    </source>
</evidence>
<dbReference type="AlphaFoldDB" id="A0A852TV93"/>
<feature type="transmembrane region" description="Helical" evidence="8">
    <location>
        <begin position="74"/>
        <end position="95"/>
    </location>
</feature>
<accession>A0A852TV93</accession>
<dbReference type="PANTHER" id="PTHR42709">
    <property type="entry name" value="ALKALINE PHOSPHATASE LIKE PROTEIN"/>
    <property type="match status" value="1"/>
</dbReference>
<dbReference type="RefSeq" id="WP_312863108.1">
    <property type="nucleotide sequence ID" value="NZ_BAAAYY010000033.1"/>
</dbReference>
<feature type="transmembrane region" description="Helical" evidence="8">
    <location>
        <begin position="161"/>
        <end position="184"/>
    </location>
</feature>
<dbReference type="Pfam" id="PF09335">
    <property type="entry name" value="VTT_dom"/>
    <property type="match status" value="1"/>
</dbReference>
<dbReference type="GO" id="GO:0005886">
    <property type="term" value="C:plasma membrane"/>
    <property type="evidence" value="ECO:0007669"/>
    <property type="project" value="UniProtKB-SubCell"/>
</dbReference>
<comment type="subcellular location">
    <subcellularLocation>
        <location evidence="1">Cell membrane</location>
        <topology evidence="1">Multi-pass membrane protein</topology>
    </subcellularLocation>
</comment>
<evidence type="ECO:0000256" key="4">
    <source>
        <dbReference type="ARBA" id="ARBA00022692"/>
    </source>
</evidence>
<dbReference type="Proteomes" id="UP000589036">
    <property type="component" value="Unassembled WGS sequence"/>
</dbReference>
<evidence type="ECO:0000256" key="8">
    <source>
        <dbReference type="SAM" id="Phobius"/>
    </source>
</evidence>
<organism evidence="10 11">
    <name type="scientific">Spinactinospora alkalitolerans</name>
    <dbReference type="NCBI Taxonomy" id="687207"/>
    <lineage>
        <taxon>Bacteria</taxon>
        <taxon>Bacillati</taxon>
        <taxon>Actinomycetota</taxon>
        <taxon>Actinomycetes</taxon>
        <taxon>Streptosporangiales</taxon>
        <taxon>Nocardiopsidaceae</taxon>
        <taxon>Spinactinospora</taxon>
    </lineage>
</organism>
<evidence type="ECO:0000256" key="6">
    <source>
        <dbReference type="ARBA" id="ARBA00023136"/>
    </source>
</evidence>
<keyword evidence="5 8" id="KW-1133">Transmembrane helix</keyword>